<evidence type="ECO:0000313" key="2">
    <source>
        <dbReference type="EMBL" id="PYH42522.1"/>
    </source>
</evidence>
<evidence type="ECO:0008006" key="4">
    <source>
        <dbReference type="Google" id="ProtNLM"/>
    </source>
</evidence>
<organism evidence="2 3">
    <name type="scientific">Aspergillus saccharolyticus JOP 1030-1</name>
    <dbReference type="NCBI Taxonomy" id="1450539"/>
    <lineage>
        <taxon>Eukaryota</taxon>
        <taxon>Fungi</taxon>
        <taxon>Dikarya</taxon>
        <taxon>Ascomycota</taxon>
        <taxon>Pezizomycotina</taxon>
        <taxon>Eurotiomycetes</taxon>
        <taxon>Eurotiomycetidae</taxon>
        <taxon>Eurotiales</taxon>
        <taxon>Aspergillaceae</taxon>
        <taxon>Aspergillus</taxon>
        <taxon>Aspergillus subgen. Circumdati</taxon>
    </lineage>
</organism>
<sequence length="383" mass="39657">MQWKSLLLYGAIAESALARSHGHQRRQHSHGHAERAPEAHLAAREVVVETVVNYHTITMTSTITGVAPTVTTHEDAATTTSDAAATTTSDAAATTSATEAAAFVELDLDEDLAISASLSLGLSIGGSEATTTSSASSSSTKAQAHTTTTTSAAASSSSAAGVSSAWYTYPTNGVYSTSGFGARTNTTSSSGDTYVGNVGNPWGSNIIEVSASEAWQYKYVVQFTGQNSEDWFVSIWNKIGPDGADDGFFGHSALNFTLASGETRYVAFDENSQGGWGAAEGSSLPTNDYGEYSCTWGEFDFGDEENSSWSGWDVSAIVAEEASQTIQGMKLCRHGTSTGCSYITSGGDTVENAYTPSESSVGGIGGSVSAGPLRLAAVIDYSG</sequence>
<gene>
    <name evidence="2" type="ORF">BP01DRAFT_368134</name>
</gene>
<feature type="compositionally biased region" description="Basic residues" evidence="1">
    <location>
        <begin position="20"/>
        <end position="30"/>
    </location>
</feature>
<name>A0A319A536_9EURO</name>
<dbReference type="InterPro" id="IPR038903">
    <property type="entry name" value="Allergen_Asp_f_4"/>
</dbReference>
<dbReference type="GeneID" id="37077721"/>
<dbReference type="Pfam" id="PF25312">
    <property type="entry name" value="Allergen_Asp_f_4"/>
    <property type="match status" value="1"/>
</dbReference>
<dbReference type="PANTHER" id="PTHR42039:SF1">
    <property type="entry name" value="PUTATIVE (AFU_ORTHOLOGUE AFUA_3G02940)-RELATED"/>
    <property type="match status" value="1"/>
</dbReference>
<evidence type="ECO:0000313" key="3">
    <source>
        <dbReference type="Proteomes" id="UP000248349"/>
    </source>
</evidence>
<dbReference type="PANTHER" id="PTHR42039">
    <property type="entry name" value="PUTATIVE (AFU_ORTHOLOGUE AFUA_3G02940)-RELATED"/>
    <property type="match status" value="1"/>
</dbReference>
<proteinExistence type="predicted"/>
<dbReference type="STRING" id="1450539.A0A319A536"/>
<accession>A0A319A536</accession>
<dbReference type="RefSeq" id="XP_025428504.1">
    <property type="nucleotide sequence ID" value="XM_025576492.1"/>
</dbReference>
<dbReference type="EMBL" id="KZ821251">
    <property type="protein sequence ID" value="PYH42522.1"/>
    <property type="molecule type" value="Genomic_DNA"/>
</dbReference>
<reference evidence="2 3" key="1">
    <citation type="submission" date="2016-12" db="EMBL/GenBank/DDBJ databases">
        <title>The genomes of Aspergillus section Nigri reveals drivers in fungal speciation.</title>
        <authorList>
            <consortium name="DOE Joint Genome Institute"/>
            <person name="Vesth T.C."/>
            <person name="Nybo J."/>
            <person name="Theobald S."/>
            <person name="Brandl J."/>
            <person name="Frisvad J.C."/>
            <person name="Nielsen K.F."/>
            <person name="Lyhne E.K."/>
            <person name="Kogle M.E."/>
            <person name="Kuo A."/>
            <person name="Riley R."/>
            <person name="Clum A."/>
            <person name="Nolan M."/>
            <person name="Lipzen A."/>
            <person name="Salamov A."/>
            <person name="Henrissat B."/>
            <person name="Wiebenga A."/>
            <person name="De Vries R.P."/>
            <person name="Grigoriev I.V."/>
            <person name="Mortensen U.H."/>
            <person name="Andersen M.R."/>
            <person name="Baker S.E."/>
        </authorList>
    </citation>
    <scope>NUCLEOTIDE SEQUENCE [LARGE SCALE GENOMIC DNA]</scope>
    <source>
        <strain evidence="2 3">JOP 1030-1</strain>
    </source>
</reference>
<protein>
    <recommendedName>
        <fullName evidence="4">Allergen Asp f 4</fullName>
    </recommendedName>
</protein>
<dbReference type="OrthoDB" id="118256at2759"/>
<evidence type="ECO:0000256" key="1">
    <source>
        <dbReference type="SAM" id="MobiDB-lite"/>
    </source>
</evidence>
<feature type="region of interest" description="Disordered" evidence="1">
    <location>
        <begin position="19"/>
        <end position="39"/>
    </location>
</feature>
<dbReference type="GO" id="GO:0005576">
    <property type="term" value="C:extracellular region"/>
    <property type="evidence" value="ECO:0007669"/>
    <property type="project" value="InterPro"/>
</dbReference>
<dbReference type="GO" id="GO:0019863">
    <property type="term" value="F:IgE binding"/>
    <property type="evidence" value="ECO:0007669"/>
    <property type="project" value="InterPro"/>
</dbReference>
<dbReference type="AlphaFoldDB" id="A0A319A536"/>
<keyword evidence="3" id="KW-1185">Reference proteome</keyword>
<dbReference type="Proteomes" id="UP000248349">
    <property type="component" value="Unassembled WGS sequence"/>
</dbReference>